<evidence type="ECO:0000313" key="8">
    <source>
        <dbReference type="Proteomes" id="UP000238362"/>
    </source>
</evidence>
<feature type="transmembrane region" description="Helical" evidence="5">
    <location>
        <begin position="186"/>
        <end position="206"/>
    </location>
</feature>
<feature type="domain" description="Sodium/calcium exchanger membrane region" evidence="6">
    <location>
        <begin position="242"/>
        <end position="388"/>
    </location>
</feature>
<comment type="caution">
    <text evidence="7">The sequence shown here is derived from an EMBL/GenBank/DDBJ whole genome shotgun (WGS) entry which is preliminary data.</text>
</comment>
<keyword evidence="3 5" id="KW-1133">Transmembrane helix</keyword>
<accession>A0A2T0LTS2</accession>
<proteinExistence type="predicted"/>
<dbReference type="Proteomes" id="UP000238362">
    <property type="component" value="Unassembled WGS sequence"/>
</dbReference>
<dbReference type="InterPro" id="IPR004837">
    <property type="entry name" value="NaCa_Exmemb"/>
</dbReference>
<evidence type="ECO:0000256" key="5">
    <source>
        <dbReference type="SAM" id="Phobius"/>
    </source>
</evidence>
<evidence type="ECO:0000259" key="6">
    <source>
        <dbReference type="Pfam" id="PF01699"/>
    </source>
</evidence>
<feature type="transmembrane region" description="Helical" evidence="5">
    <location>
        <begin position="266"/>
        <end position="289"/>
    </location>
</feature>
<evidence type="ECO:0000256" key="4">
    <source>
        <dbReference type="ARBA" id="ARBA00023136"/>
    </source>
</evidence>
<sequence>MADTRAPMADTRAPMADTRAPMADTRAPVADTRACVVSGGSGYPGPMSVLTQPWPLGWAIAVFVLAGALTVVCSIRLASLGDALADRTGWGEAFFGAVFFGVASSLSGITMTGVSAAQGQPELAYSNAVGGIAVQTLAIVAADAAHRRVNLEHAAASVRNLLFGCLLIVLLGTGLLASLSPDVTVAGVHPASFVMVALYAGGLKLIHDQREPMWRAVSTRETKPDEPEDHGALGRRRTRTLWGEFVLIAAVVVVGGWAIARAAESLVVQTGLAAGLVGAIFMGVVNALPETVTAVAAVRRGALTLAVAAVIGGNSLDALNLVLGDVVFRAGSLFHAATPDQLFLTGSALLMTAVLLGGLLVRQRRGWWRLGFDGVMLAAIYATAVLILAF</sequence>
<feature type="transmembrane region" description="Helical" evidence="5">
    <location>
        <begin position="56"/>
        <end position="78"/>
    </location>
</feature>
<comment type="subcellular location">
    <subcellularLocation>
        <location evidence="1">Membrane</location>
        <topology evidence="1">Multi-pass membrane protein</topology>
    </subcellularLocation>
</comment>
<feature type="transmembrane region" description="Helical" evidence="5">
    <location>
        <begin position="90"/>
        <end position="111"/>
    </location>
</feature>
<name>A0A2T0LTS2_9PSEU</name>
<feature type="transmembrane region" description="Helical" evidence="5">
    <location>
        <begin position="241"/>
        <end position="260"/>
    </location>
</feature>
<feature type="transmembrane region" description="Helical" evidence="5">
    <location>
        <begin position="342"/>
        <end position="361"/>
    </location>
</feature>
<keyword evidence="8" id="KW-1185">Reference proteome</keyword>
<feature type="transmembrane region" description="Helical" evidence="5">
    <location>
        <begin position="301"/>
        <end position="322"/>
    </location>
</feature>
<evidence type="ECO:0000256" key="2">
    <source>
        <dbReference type="ARBA" id="ARBA00022692"/>
    </source>
</evidence>
<feature type="transmembrane region" description="Helical" evidence="5">
    <location>
        <begin position="123"/>
        <end position="141"/>
    </location>
</feature>
<protein>
    <submittedName>
        <fullName evidence="7">Cation:H+ antiporter</fullName>
    </submittedName>
</protein>
<keyword evidence="2 5" id="KW-0812">Transmembrane</keyword>
<dbReference type="Gene3D" id="1.20.1420.30">
    <property type="entry name" value="NCX, central ion-binding region"/>
    <property type="match status" value="2"/>
</dbReference>
<dbReference type="AlphaFoldDB" id="A0A2T0LTS2"/>
<gene>
    <name evidence="7" type="ORF">B0I33_106230</name>
</gene>
<reference evidence="7 8" key="1">
    <citation type="submission" date="2018-03" db="EMBL/GenBank/DDBJ databases">
        <title>Genomic Encyclopedia of Type Strains, Phase III (KMG-III): the genomes of soil and plant-associated and newly described type strains.</title>
        <authorList>
            <person name="Whitman W."/>
        </authorList>
    </citation>
    <scope>NUCLEOTIDE SEQUENCE [LARGE SCALE GENOMIC DNA]</scope>
    <source>
        <strain evidence="7 8">CGMCC 4.7125</strain>
    </source>
</reference>
<dbReference type="Pfam" id="PF01699">
    <property type="entry name" value="Na_Ca_ex"/>
    <property type="match status" value="2"/>
</dbReference>
<evidence type="ECO:0000256" key="1">
    <source>
        <dbReference type="ARBA" id="ARBA00004141"/>
    </source>
</evidence>
<evidence type="ECO:0000313" key="7">
    <source>
        <dbReference type="EMBL" id="PRX47131.1"/>
    </source>
</evidence>
<feature type="transmembrane region" description="Helical" evidence="5">
    <location>
        <begin position="370"/>
        <end position="389"/>
    </location>
</feature>
<feature type="transmembrane region" description="Helical" evidence="5">
    <location>
        <begin position="161"/>
        <end position="180"/>
    </location>
</feature>
<dbReference type="RefSeq" id="WP_245900750.1">
    <property type="nucleotide sequence ID" value="NZ_PVNH01000006.1"/>
</dbReference>
<dbReference type="GO" id="GO:0055085">
    <property type="term" value="P:transmembrane transport"/>
    <property type="evidence" value="ECO:0007669"/>
    <property type="project" value="InterPro"/>
</dbReference>
<dbReference type="EMBL" id="PVNH01000006">
    <property type="protein sequence ID" value="PRX47131.1"/>
    <property type="molecule type" value="Genomic_DNA"/>
</dbReference>
<keyword evidence="4 5" id="KW-0472">Membrane</keyword>
<dbReference type="InterPro" id="IPR044880">
    <property type="entry name" value="NCX_ion-bd_dom_sf"/>
</dbReference>
<feature type="domain" description="Sodium/calcium exchanger membrane region" evidence="6">
    <location>
        <begin position="58"/>
        <end position="200"/>
    </location>
</feature>
<dbReference type="GO" id="GO:0016020">
    <property type="term" value="C:membrane"/>
    <property type="evidence" value="ECO:0007669"/>
    <property type="project" value="UniProtKB-SubCell"/>
</dbReference>
<evidence type="ECO:0000256" key="3">
    <source>
        <dbReference type="ARBA" id="ARBA00022989"/>
    </source>
</evidence>
<organism evidence="7 8">
    <name type="scientific">Prauserella shujinwangii</name>
    <dbReference type="NCBI Taxonomy" id="1453103"/>
    <lineage>
        <taxon>Bacteria</taxon>
        <taxon>Bacillati</taxon>
        <taxon>Actinomycetota</taxon>
        <taxon>Actinomycetes</taxon>
        <taxon>Pseudonocardiales</taxon>
        <taxon>Pseudonocardiaceae</taxon>
        <taxon>Prauserella</taxon>
    </lineage>
</organism>